<proteinExistence type="predicted"/>
<dbReference type="KEGG" id="nmg:Nmag_2891"/>
<sequence length="243" mass="26677">MYDKSFGTDWESIDGREEVVERAYALGVAVRLGDTYSDELDRLTDQVETTYDESFVNLAYQKGRDEAAGLSSQPPREIWEELVEGQTIIETNETEETDDTLPDAIRGVDIDSPPADSTESLRRPGLLERHRATQGESEDGVQSLFGDGRSIFGRSMAKIRRTQSRSDSQDGESDGDGDSDDSDGDGETAGEENESSQRQTQNESQNKHQSTGNSSSAGRTSSADGARRSQSGDRSQSTDDRDR</sequence>
<dbReference type="PaxDb" id="547559-Nmag_2891"/>
<dbReference type="eggNOG" id="arCOG06348">
    <property type="taxonomic scope" value="Archaea"/>
</dbReference>
<dbReference type="EMBL" id="AOHS01000024">
    <property type="protein sequence ID" value="ELY31669.1"/>
    <property type="molecule type" value="Genomic_DNA"/>
</dbReference>
<reference evidence="2 4" key="2">
    <citation type="journal article" date="2012" name="BMC Genomics">
        <title>A comparative genomics perspective on the genetic content of the alkaliphilic haloarchaeon Natrialba magadii ATCC 43099T.</title>
        <authorList>
            <person name="Siddaramappa S."/>
            <person name="Challacombe J.F."/>
            <person name="Decastro R.E."/>
            <person name="Pfeiffer F."/>
            <person name="Sastre D.E."/>
            <person name="Gimenez M.I."/>
            <person name="Paggi R.A."/>
            <person name="Detter J.C."/>
            <person name="Davenport K.W."/>
            <person name="Goodwin L.A."/>
            <person name="Kyrpides N."/>
            <person name="Tapia R."/>
            <person name="Pitluck S."/>
            <person name="Lucas S."/>
            <person name="Woyke T."/>
            <person name="Maupin-Furlow J.A."/>
        </authorList>
    </citation>
    <scope>NUCLEOTIDE SEQUENCE [LARGE SCALE GENOMIC DNA]</scope>
    <source>
        <strain evidence="2">ATCC 43099</strain>
        <strain evidence="4">ATCC 43099 / DSM 3394 / CCM 3739 / CIP 104546 / IAM 13178 / JCM 8861 / NBRC 102185 / NCIMB 2190 / MS3</strain>
    </source>
</reference>
<dbReference type="InterPro" id="IPR058370">
    <property type="entry name" value="DUF8057"/>
</dbReference>
<dbReference type="HOGENOM" id="CLU_1140590_0_0_2"/>
<feature type="compositionally biased region" description="Acidic residues" evidence="1">
    <location>
        <begin position="169"/>
        <end position="194"/>
    </location>
</feature>
<feature type="compositionally biased region" description="Acidic residues" evidence="1">
    <location>
        <begin position="92"/>
        <end position="101"/>
    </location>
</feature>
<evidence type="ECO:0000313" key="2">
    <source>
        <dbReference type="EMBL" id="ADD06444.1"/>
    </source>
</evidence>
<dbReference type="GeneID" id="8825750"/>
<dbReference type="Pfam" id="PF26244">
    <property type="entry name" value="DUF8057"/>
    <property type="match status" value="1"/>
</dbReference>
<protein>
    <submittedName>
        <fullName evidence="2">Uncharacterized protein</fullName>
    </submittedName>
</protein>
<reference evidence="2" key="4">
    <citation type="submission" date="2016-09" db="EMBL/GenBank/DDBJ databases">
        <authorList>
            <person name="Pfeiffer F."/>
        </authorList>
    </citation>
    <scope>NUCLEOTIDE SEQUENCE</scope>
    <source>
        <strain evidence="2">ATCC 43099</strain>
    </source>
</reference>
<dbReference type="EMBL" id="CP001932">
    <property type="protein sequence ID" value="ADD06444.1"/>
    <property type="molecule type" value="Genomic_DNA"/>
</dbReference>
<evidence type="ECO:0000313" key="5">
    <source>
        <dbReference type="Proteomes" id="UP000011543"/>
    </source>
</evidence>
<name>D3T0G5_NATMM</name>
<reference evidence="3 5" key="3">
    <citation type="journal article" date="2014" name="PLoS Genet.">
        <title>Phylogenetically driven sequencing of extremely halophilic archaea reveals strategies for static and dynamic osmo-response.</title>
        <authorList>
            <person name="Becker E.A."/>
            <person name="Seitzer P.M."/>
            <person name="Tritt A."/>
            <person name="Larsen D."/>
            <person name="Krusor M."/>
            <person name="Yao A.I."/>
            <person name="Wu D."/>
            <person name="Madern D."/>
            <person name="Eisen J.A."/>
            <person name="Darling A.E."/>
            <person name="Facciotti M.T."/>
        </authorList>
    </citation>
    <scope>NUCLEOTIDE SEQUENCE [LARGE SCALE GENOMIC DNA]</scope>
    <source>
        <strain evidence="5">ATCC 43099 / DSM 3394 / CCM 3739 / CIP 104546 / IAM 13178 / JCM 8861 / NBRC 102185 / NCIMB 2190 / MS3</strain>
        <strain evidence="3">MS-3</strain>
    </source>
</reference>
<gene>
    <name evidence="2" type="ordered locus">Nmag_2891</name>
    <name evidence="3" type="ORF">C500_05945</name>
</gene>
<dbReference type="STRING" id="547559.Nmag_2891"/>
<feature type="compositionally biased region" description="Basic and acidic residues" evidence="1">
    <location>
        <begin position="119"/>
        <end position="133"/>
    </location>
</feature>
<keyword evidence="4" id="KW-1185">Reference proteome</keyword>
<organism evidence="2 4">
    <name type="scientific">Natrialba magadii (strain ATCC 43099 / DSM 3394 / CCM 3739 / CIP 104546 / IAM 13178 / JCM 8861 / NBRC 102185 / NCIMB 2190 / MS3)</name>
    <name type="common">Natronobacterium magadii</name>
    <dbReference type="NCBI Taxonomy" id="547559"/>
    <lineage>
        <taxon>Archaea</taxon>
        <taxon>Methanobacteriati</taxon>
        <taxon>Methanobacteriota</taxon>
        <taxon>Stenosarchaea group</taxon>
        <taxon>Halobacteria</taxon>
        <taxon>Halobacteriales</taxon>
        <taxon>Natrialbaceae</taxon>
        <taxon>Natrialba</taxon>
    </lineage>
</organism>
<feature type="compositionally biased region" description="Polar residues" evidence="1">
    <location>
        <begin position="196"/>
        <end position="224"/>
    </location>
</feature>
<reference evidence="4" key="1">
    <citation type="submission" date="2010-02" db="EMBL/GenBank/DDBJ databases">
        <title>Complete sequence of chromosome of Natrialba magadii ATCC 43099.</title>
        <authorList>
            <consortium name="US DOE Joint Genome Institute"/>
            <person name="Lucas S."/>
            <person name="Copeland A."/>
            <person name="Lapidus A."/>
            <person name="Cheng J.-F."/>
            <person name="Bruce D."/>
            <person name="Goodwin L."/>
            <person name="Pitluck S."/>
            <person name="Davenport K."/>
            <person name="Saunders E."/>
            <person name="Detter J.C."/>
            <person name="Han C."/>
            <person name="Tapia R."/>
            <person name="Land M."/>
            <person name="Hauser L."/>
            <person name="Kyrpides N."/>
            <person name="Mikhailova N."/>
            <person name="De Castro R.E."/>
            <person name="Maupin-Furlow J.A."/>
            <person name="Woyke T."/>
        </authorList>
    </citation>
    <scope>NUCLEOTIDE SEQUENCE [LARGE SCALE GENOMIC DNA]</scope>
    <source>
        <strain evidence="4">ATCC 43099 / DSM 3394 / CCM 3739 / CIP 104546 / IAM 13178 / JCM 8861 / NBRC 102185 / NCIMB 2190 / MS3</strain>
    </source>
</reference>
<feature type="compositionally biased region" description="Basic and acidic residues" evidence="1">
    <location>
        <begin position="225"/>
        <end position="243"/>
    </location>
</feature>
<feature type="region of interest" description="Disordered" evidence="1">
    <location>
        <begin position="88"/>
        <end position="243"/>
    </location>
</feature>
<evidence type="ECO:0000313" key="4">
    <source>
        <dbReference type="Proteomes" id="UP000001879"/>
    </source>
</evidence>
<accession>D3T0G5</accession>
<dbReference type="Proteomes" id="UP000011543">
    <property type="component" value="Unassembled WGS sequence"/>
</dbReference>
<dbReference type="RefSeq" id="WP_004267161.1">
    <property type="nucleotide sequence ID" value="NC_013922.1"/>
</dbReference>
<dbReference type="AlphaFoldDB" id="D3T0G5"/>
<dbReference type="Proteomes" id="UP000001879">
    <property type="component" value="Chromosome"/>
</dbReference>
<dbReference type="OrthoDB" id="252552at2157"/>
<evidence type="ECO:0000313" key="3">
    <source>
        <dbReference type="EMBL" id="ELY31669.1"/>
    </source>
</evidence>
<dbReference type="PATRIC" id="fig|547559.17.peg.1148"/>
<evidence type="ECO:0000256" key="1">
    <source>
        <dbReference type="SAM" id="MobiDB-lite"/>
    </source>
</evidence>